<feature type="domain" description="DNA ligase D polymerase" evidence="2">
    <location>
        <begin position="27"/>
        <end position="273"/>
    </location>
</feature>
<dbReference type="Pfam" id="PF21686">
    <property type="entry name" value="LigD_Prim-Pol"/>
    <property type="match status" value="1"/>
</dbReference>
<reference evidence="3 4" key="1">
    <citation type="submission" date="2020-08" db="EMBL/GenBank/DDBJ databases">
        <title>Sequencing the genomes of 1000 actinobacteria strains.</title>
        <authorList>
            <person name="Klenk H.-P."/>
        </authorList>
    </citation>
    <scope>NUCLEOTIDE SEQUENCE [LARGE SCALE GENOMIC DNA]</scope>
    <source>
        <strain evidence="3 4">DSM 44786</strain>
    </source>
</reference>
<feature type="compositionally biased region" description="Basic and acidic residues" evidence="1">
    <location>
        <begin position="269"/>
        <end position="290"/>
    </location>
</feature>
<keyword evidence="4" id="KW-1185">Reference proteome</keyword>
<evidence type="ECO:0000256" key="1">
    <source>
        <dbReference type="SAM" id="MobiDB-lite"/>
    </source>
</evidence>
<protein>
    <submittedName>
        <fullName evidence="3">Bifunctional non-homologous end joining protein LigD</fullName>
        <ecNumber evidence="3">6.5.1.1</ecNumber>
    </submittedName>
</protein>
<dbReference type="EC" id="6.5.1.1" evidence="3"/>
<evidence type="ECO:0000313" key="4">
    <source>
        <dbReference type="Proteomes" id="UP000573327"/>
    </source>
</evidence>
<proteinExistence type="predicted"/>
<dbReference type="PANTHER" id="PTHR42705:SF2">
    <property type="entry name" value="BIFUNCTIONAL NON-HOMOLOGOUS END JOINING PROTEIN LIGD"/>
    <property type="match status" value="1"/>
</dbReference>
<organism evidence="3 4">
    <name type="scientific">Kitasatospora gansuensis</name>
    <dbReference type="NCBI Taxonomy" id="258050"/>
    <lineage>
        <taxon>Bacteria</taxon>
        <taxon>Bacillati</taxon>
        <taxon>Actinomycetota</taxon>
        <taxon>Actinomycetes</taxon>
        <taxon>Kitasatosporales</taxon>
        <taxon>Streptomycetaceae</taxon>
        <taxon>Kitasatospora</taxon>
    </lineage>
</organism>
<gene>
    <name evidence="3" type="ORF">F4556_005953</name>
</gene>
<comment type="caution">
    <text evidence="3">The sequence shown here is derived from an EMBL/GenBank/DDBJ whole genome shotgun (WGS) entry which is preliminary data.</text>
</comment>
<dbReference type="InterPro" id="IPR052171">
    <property type="entry name" value="NHEJ_LigD"/>
</dbReference>
<name>A0A7W7SH74_9ACTN</name>
<dbReference type="InterPro" id="IPR014145">
    <property type="entry name" value="LigD_pol_dom"/>
</dbReference>
<evidence type="ECO:0000259" key="2">
    <source>
        <dbReference type="Pfam" id="PF21686"/>
    </source>
</evidence>
<dbReference type="AlphaFoldDB" id="A0A7W7SH74"/>
<dbReference type="NCBIfam" id="TIGR02778">
    <property type="entry name" value="ligD_pol"/>
    <property type="match status" value="1"/>
</dbReference>
<keyword evidence="3" id="KW-0436">Ligase</keyword>
<evidence type="ECO:0000313" key="3">
    <source>
        <dbReference type="EMBL" id="MBB4950418.1"/>
    </source>
</evidence>
<dbReference type="EMBL" id="JACHJR010000001">
    <property type="protein sequence ID" value="MBB4950418.1"/>
    <property type="molecule type" value="Genomic_DNA"/>
</dbReference>
<feature type="region of interest" description="Disordered" evidence="1">
    <location>
        <begin position="266"/>
        <end position="290"/>
    </location>
</feature>
<dbReference type="Gene3D" id="3.90.920.10">
    <property type="entry name" value="DNA primase, PRIM domain"/>
    <property type="match status" value="1"/>
</dbReference>
<sequence>MTLTEVEGRRLRLTHLEKVLYPETGWTKAAALHYYASIAPRLLPHLAGRPASFLRFPEGVQGQRFWAKRVPAGAPDWLSTLDVEHREETLRHVVVADLPTLVWAANLGALELHVPQWQLEPTEHDRLIIDLDPGPGASIVDCCTVALAARRALAADGLTAWAKTSGSKGLHLLVPLQPTPERVATGYVRHLAMRLRKADPALVVDRMDKSLRRNKVFVDWSQNTSAKTTVAPYSIRAGDRPLVSTPVSWTAVRDCRRPEELEFTPEQVLARRRDPMADLAEPRYRGRLSE</sequence>
<accession>A0A7W7SH74</accession>
<dbReference type="GO" id="GO:0003910">
    <property type="term" value="F:DNA ligase (ATP) activity"/>
    <property type="evidence" value="ECO:0007669"/>
    <property type="project" value="UniProtKB-EC"/>
</dbReference>
<dbReference type="Proteomes" id="UP000573327">
    <property type="component" value="Unassembled WGS sequence"/>
</dbReference>
<dbReference type="PANTHER" id="PTHR42705">
    <property type="entry name" value="BIFUNCTIONAL NON-HOMOLOGOUS END JOINING PROTEIN LIGD"/>
    <property type="match status" value="1"/>
</dbReference>